<comment type="cofactor">
    <cofactor evidence="1">
        <name>Zn(2+)</name>
        <dbReference type="ChEBI" id="CHEBI:29105"/>
    </cofactor>
</comment>
<dbReference type="RefSeq" id="WP_110464872.1">
    <property type="nucleotide sequence ID" value="NZ_JAMOFZ010000004.1"/>
</dbReference>
<dbReference type="PANTHER" id="PTHR22726">
    <property type="entry name" value="METALLOENDOPEPTIDASE OMA1"/>
    <property type="match status" value="1"/>
</dbReference>
<dbReference type="Proteomes" id="UP000247540">
    <property type="component" value="Unassembled WGS sequence"/>
</dbReference>
<evidence type="ECO:0000313" key="9">
    <source>
        <dbReference type="EMBL" id="PYE78940.1"/>
    </source>
</evidence>
<evidence type="ECO:0000256" key="2">
    <source>
        <dbReference type="ARBA" id="ARBA00022670"/>
    </source>
</evidence>
<dbReference type="OrthoDB" id="9810445at2"/>
<protein>
    <submittedName>
        <fullName evidence="9">Putative Zn-dependent protease</fullName>
    </submittedName>
</protein>
<reference evidence="9 10" key="1">
    <citation type="submission" date="2018-06" db="EMBL/GenBank/DDBJ databases">
        <title>Genomic Encyclopedia of Type Strains, Phase III (KMG-III): the genomes of soil and plant-associated and newly described type strains.</title>
        <authorList>
            <person name="Whitman W."/>
        </authorList>
    </citation>
    <scope>NUCLEOTIDE SEQUENCE [LARGE SCALE GENOMIC DNA]</scope>
    <source>
        <strain evidence="9 10">CECT 7646</strain>
    </source>
</reference>
<keyword evidence="2 9" id="KW-0645">Protease</keyword>
<evidence type="ECO:0000256" key="5">
    <source>
        <dbReference type="ARBA" id="ARBA00022833"/>
    </source>
</evidence>
<comment type="caution">
    <text evidence="9">The sequence shown here is derived from an EMBL/GenBank/DDBJ whole genome shotgun (WGS) entry which is preliminary data.</text>
</comment>
<sequence length="546" mass="58124">MPFAFPSWLWAPRRPLRALLIAAVAVPLALPAGVHAQLPTLGDGSEMSAAAERRLGDRIARSLYRDPDFVDDPVLVEYIQAIWQSLMAAARARGEMSDELQERFAWEVLLGRDRTVNAFALPGGYLGVHAGLIAITASRDELASVLAHELSHVTQRHISRLMTQQSRSTPLMLAAMVMGALAAGRSPEAANALIVGGSAVHAQGQLNFSRAMEREADRVGYGVMTGAGFDGHGFAGMFEKLQQASRINDNGSFPYLRSHPLTTERIADMRSRLPMAGLAPDTAGRSPAADNGGNSRAQATAGVLPPVNVTAATVPGGLAHAMVVARARVVSRPGVDALRAWAGEPDQGGFKAQPPVRQVVALYAGALASVQQRDLDHARTLAARLVPLVAGDARPARLVRLLGAEIELTGNRGAAAAAYLAVPADKAAPAGRPEVVYYAQAGQHGSGARDVSDRLQTWVARNPRDATAWQLLAAAYRADGQPLRALRAEAEAQIAHVDWQGAVDRYRAGQELMRAGGPGADYVEASISDTRLREAELRLREEAAER</sequence>
<keyword evidence="4" id="KW-0378">Hydrolase</keyword>
<evidence type="ECO:0000256" key="7">
    <source>
        <dbReference type="SAM" id="MobiDB-lite"/>
    </source>
</evidence>
<keyword evidence="5" id="KW-0862">Zinc</keyword>
<dbReference type="AlphaFoldDB" id="A0A318SW05"/>
<dbReference type="Pfam" id="PF01435">
    <property type="entry name" value="Peptidase_M48"/>
    <property type="match status" value="1"/>
</dbReference>
<keyword evidence="6" id="KW-0482">Metalloprotease</keyword>
<gene>
    <name evidence="9" type="ORF">DFQ15_104134</name>
</gene>
<proteinExistence type="predicted"/>
<evidence type="ECO:0000256" key="1">
    <source>
        <dbReference type="ARBA" id="ARBA00001947"/>
    </source>
</evidence>
<evidence type="ECO:0000259" key="8">
    <source>
        <dbReference type="Pfam" id="PF01435"/>
    </source>
</evidence>
<keyword evidence="3" id="KW-0479">Metal-binding</keyword>
<organism evidence="9 10">
    <name type="scientific">Xylophilus ampelinus</name>
    <dbReference type="NCBI Taxonomy" id="54067"/>
    <lineage>
        <taxon>Bacteria</taxon>
        <taxon>Pseudomonadati</taxon>
        <taxon>Pseudomonadota</taxon>
        <taxon>Betaproteobacteria</taxon>
        <taxon>Burkholderiales</taxon>
        <taxon>Xylophilus</taxon>
    </lineage>
</organism>
<dbReference type="GO" id="GO:0004222">
    <property type="term" value="F:metalloendopeptidase activity"/>
    <property type="evidence" value="ECO:0007669"/>
    <property type="project" value="InterPro"/>
</dbReference>
<dbReference type="InterPro" id="IPR001915">
    <property type="entry name" value="Peptidase_M48"/>
</dbReference>
<feature type="domain" description="Peptidase M48" evidence="8">
    <location>
        <begin position="103"/>
        <end position="272"/>
    </location>
</feature>
<evidence type="ECO:0000256" key="6">
    <source>
        <dbReference type="ARBA" id="ARBA00023049"/>
    </source>
</evidence>
<keyword evidence="10" id="KW-1185">Reference proteome</keyword>
<evidence type="ECO:0000256" key="3">
    <source>
        <dbReference type="ARBA" id="ARBA00022723"/>
    </source>
</evidence>
<dbReference type="Gene3D" id="3.30.2010.10">
    <property type="entry name" value="Metalloproteases ('zincins'), catalytic domain"/>
    <property type="match status" value="1"/>
</dbReference>
<dbReference type="EMBL" id="QJTC01000004">
    <property type="protein sequence ID" value="PYE78940.1"/>
    <property type="molecule type" value="Genomic_DNA"/>
</dbReference>
<dbReference type="GO" id="GO:0051603">
    <property type="term" value="P:proteolysis involved in protein catabolic process"/>
    <property type="evidence" value="ECO:0007669"/>
    <property type="project" value="TreeGrafter"/>
</dbReference>
<evidence type="ECO:0000313" key="10">
    <source>
        <dbReference type="Proteomes" id="UP000247540"/>
    </source>
</evidence>
<accession>A0A318SW05</accession>
<dbReference type="GO" id="GO:0046872">
    <property type="term" value="F:metal ion binding"/>
    <property type="evidence" value="ECO:0007669"/>
    <property type="project" value="UniProtKB-KW"/>
</dbReference>
<feature type="region of interest" description="Disordered" evidence="7">
    <location>
        <begin position="279"/>
        <end position="300"/>
    </location>
</feature>
<name>A0A318SW05_9BURK</name>
<dbReference type="PANTHER" id="PTHR22726:SF1">
    <property type="entry name" value="METALLOENDOPEPTIDASE OMA1, MITOCHONDRIAL"/>
    <property type="match status" value="1"/>
</dbReference>
<evidence type="ECO:0000256" key="4">
    <source>
        <dbReference type="ARBA" id="ARBA00022801"/>
    </source>
</evidence>
<dbReference type="InterPro" id="IPR051156">
    <property type="entry name" value="Mito/Outer_Membr_Metalloprot"/>
</dbReference>
<dbReference type="GO" id="GO:0016020">
    <property type="term" value="C:membrane"/>
    <property type="evidence" value="ECO:0007669"/>
    <property type="project" value="TreeGrafter"/>
</dbReference>